<dbReference type="OrthoDB" id="7857583at2"/>
<evidence type="ECO:0000256" key="1">
    <source>
        <dbReference type="SAM" id="Phobius"/>
    </source>
</evidence>
<evidence type="ECO:0008006" key="4">
    <source>
        <dbReference type="Google" id="ProtNLM"/>
    </source>
</evidence>
<protein>
    <recommendedName>
        <fullName evidence="4">Transmembrane protein</fullName>
    </recommendedName>
</protein>
<keyword evidence="1" id="KW-0812">Transmembrane</keyword>
<dbReference type="EMBL" id="QOCE01000047">
    <property type="protein sequence ID" value="RBW50853.1"/>
    <property type="molecule type" value="Genomic_DNA"/>
</dbReference>
<dbReference type="RefSeq" id="WP_113825356.1">
    <property type="nucleotide sequence ID" value="NZ_QOCE01000047.1"/>
</dbReference>
<feature type="transmembrane region" description="Helical" evidence="1">
    <location>
        <begin position="102"/>
        <end position="121"/>
    </location>
</feature>
<keyword evidence="1" id="KW-1133">Transmembrane helix</keyword>
<feature type="transmembrane region" description="Helical" evidence="1">
    <location>
        <begin position="39"/>
        <end position="59"/>
    </location>
</feature>
<reference evidence="2 3" key="1">
    <citation type="submission" date="2018-07" db="EMBL/GenBank/DDBJ databases">
        <title>Modular assembly of carbohydrate-degrading microbial communities in the ocean.</title>
        <authorList>
            <person name="Enke T.N."/>
            <person name="Datta M.S."/>
            <person name="Schwartzman J.A."/>
            <person name="Cermak N."/>
            <person name="Schmitz D.A."/>
            <person name="Barrere J."/>
            <person name="Cordero O.X."/>
        </authorList>
    </citation>
    <scope>NUCLEOTIDE SEQUENCE [LARGE SCALE GENOMIC DNA]</scope>
    <source>
        <strain evidence="2 3">C3M10</strain>
    </source>
</reference>
<dbReference type="Proteomes" id="UP000252706">
    <property type="component" value="Unassembled WGS sequence"/>
</dbReference>
<sequence>MTHIKRLTLSLLGLAMLVGLAMTFNVTQYLGAHPWWSGKVIWIGIPIGTLLSLLAWGLHVARLPRLIGFGAFTILSFSLAHIGKSRFAASYAEDMFAGQMWYFGWVATCAFCAATLISIFWPTRQKH</sequence>
<organism evidence="2 3">
    <name type="scientific">Phaeobacter gallaeciensis</name>
    <dbReference type="NCBI Taxonomy" id="60890"/>
    <lineage>
        <taxon>Bacteria</taxon>
        <taxon>Pseudomonadati</taxon>
        <taxon>Pseudomonadota</taxon>
        <taxon>Alphaproteobacteria</taxon>
        <taxon>Rhodobacterales</taxon>
        <taxon>Roseobacteraceae</taxon>
        <taxon>Phaeobacter</taxon>
    </lineage>
</organism>
<dbReference type="AlphaFoldDB" id="A0A366WNE6"/>
<comment type="caution">
    <text evidence="2">The sequence shown here is derived from an EMBL/GenBank/DDBJ whole genome shotgun (WGS) entry which is preliminary data.</text>
</comment>
<gene>
    <name evidence="2" type="ORF">DS909_20085</name>
</gene>
<evidence type="ECO:0000313" key="3">
    <source>
        <dbReference type="Proteomes" id="UP000252706"/>
    </source>
</evidence>
<accession>A0A366WNE6</accession>
<name>A0A366WNE6_9RHOB</name>
<proteinExistence type="predicted"/>
<feature type="transmembrane region" description="Helical" evidence="1">
    <location>
        <begin position="66"/>
        <end position="82"/>
    </location>
</feature>
<keyword evidence="1" id="KW-0472">Membrane</keyword>
<evidence type="ECO:0000313" key="2">
    <source>
        <dbReference type="EMBL" id="RBW50853.1"/>
    </source>
</evidence>